<feature type="domain" description="G-protein coupled receptors family 1 profile" evidence="7">
    <location>
        <begin position="67"/>
        <end position="290"/>
    </location>
</feature>
<feature type="transmembrane region" description="Helical" evidence="6">
    <location>
        <begin position="51"/>
        <end position="76"/>
    </location>
</feature>
<protein>
    <recommendedName>
        <fullName evidence="7">G-protein coupled receptors family 1 profile domain-containing protein</fullName>
    </recommendedName>
</protein>
<feature type="transmembrane region" description="Helical" evidence="6">
    <location>
        <begin position="301"/>
        <end position="322"/>
    </location>
</feature>
<dbReference type="Proteomes" id="UP000024635">
    <property type="component" value="Unassembled WGS sequence"/>
</dbReference>
<evidence type="ECO:0000256" key="6">
    <source>
        <dbReference type="SAM" id="Phobius"/>
    </source>
</evidence>
<dbReference type="PROSITE" id="PS50262">
    <property type="entry name" value="G_PROTEIN_RECEP_F1_2"/>
    <property type="match status" value="1"/>
</dbReference>
<feature type="transmembrane region" description="Helical" evidence="6">
    <location>
        <begin position="128"/>
        <end position="148"/>
    </location>
</feature>
<evidence type="ECO:0000259" key="7">
    <source>
        <dbReference type="PROSITE" id="PS50262"/>
    </source>
</evidence>
<evidence type="ECO:0000256" key="4">
    <source>
        <dbReference type="ARBA" id="ARBA00023136"/>
    </source>
</evidence>
<evidence type="ECO:0000256" key="5">
    <source>
        <dbReference type="SAM" id="MobiDB-lite"/>
    </source>
</evidence>
<dbReference type="OrthoDB" id="5894934at2759"/>
<dbReference type="CDD" id="cd00637">
    <property type="entry name" value="7tm_classA_rhodopsin-like"/>
    <property type="match status" value="1"/>
</dbReference>
<reference evidence="9" key="1">
    <citation type="journal article" date="2015" name="Nat. Genet.">
        <title>The genome and transcriptome of the zoonotic hookworm Ancylostoma ceylanicum identify infection-specific gene families.</title>
        <authorList>
            <person name="Schwarz E.M."/>
            <person name="Hu Y."/>
            <person name="Antoshechkin I."/>
            <person name="Miller M.M."/>
            <person name="Sternberg P.W."/>
            <person name="Aroian R.V."/>
        </authorList>
    </citation>
    <scope>NUCLEOTIDE SEQUENCE</scope>
    <source>
        <strain evidence="9">HY135</strain>
    </source>
</reference>
<name>A0A016UVQ3_9BILA</name>
<evidence type="ECO:0000256" key="2">
    <source>
        <dbReference type="ARBA" id="ARBA00022692"/>
    </source>
</evidence>
<sequence>MEKEYGVAKVEWRRLEIAPHSGSEELVRYVCIPGYTLHMMSEADEERASQILAGAIILAIGVVGGAINISALLAIYRSPSFHNAFGMLCASHLISDIGFLVPHIFWAAPAELMGWPASMMLSTYADRIGQLLALFCTVSLYSQLQISINRLVAILAPLSYNSLFSPKRTIYSIVLVWLIGLLRCSVYFLDGCTLVFKTISFTWNQSNTPCGRLVAFYLEYVMGTTVCVIVIIVNTITFIMIYKHTKKLSAMSGSLEQVEAKMHKNNLNFFLQSFTKAALFAVALIIYFFVSKLATTKWETFLTRTVTWEVAHCVNGLIIFIFNDSFRKAIRYSFSTLGRKTTSNMQSSSGFNIATRSKSVPN</sequence>
<dbReference type="InterPro" id="IPR019430">
    <property type="entry name" value="7TM_GPCR_serpentine_rcpt_Srx"/>
</dbReference>
<evidence type="ECO:0000313" key="9">
    <source>
        <dbReference type="Proteomes" id="UP000024635"/>
    </source>
</evidence>
<dbReference type="EMBL" id="JARK01001362">
    <property type="protein sequence ID" value="EYC18877.1"/>
    <property type="molecule type" value="Genomic_DNA"/>
</dbReference>
<comment type="subcellular location">
    <subcellularLocation>
        <location evidence="1">Membrane</location>
    </subcellularLocation>
</comment>
<dbReference type="GO" id="GO:0016020">
    <property type="term" value="C:membrane"/>
    <property type="evidence" value="ECO:0007669"/>
    <property type="project" value="UniProtKB-SubCell"/>
</dbReference>
<keyword evidence="9" id="KW-1185">Reference proteome</keyword>
<dbReference type="SUPFAM" id="SSF81321">
    <property type="entry name" value="Family A G protein-coupled receptor-like"/>
    <property type="match status" value="1"/>
</dbReference>
<evidence type="ECO:0000313" key="8">
    <source>
        <dbReference type="EMBL" id="EYC18877.1"/>
    </source>
</evidence>
<dbReference type="Gene3D" id="1.20.1070.10">
    <property type="entry name" value="Rhodopsin 7-helix transmembrane proteins"/>
    <property type="match status" value="1"/>
</dbReference>
<comment type="caution">
    <text evidence="8">The sequence shown here is derived from an EMBL/GenBank/DDBJ whole genome shotgun (WGS) entry which is preliminary data.</text>
</comment>
<proteinExistence type="predicted"/>
<dbReference type="PANTHER" id="PTHR23017">
    <property type="entry name" value="SERPENTINE RECEPTOR, CLASS X"/>
    <property type="match status" value="1"/>
</dbReference>
<keyword evidence="4 6" id="KW-0472">Membrane</keyword>
<dbReference type="AlphaFoldDB" id="A0A016UVQ3"/>
<evidence type="ECO:0000256" key="1">
    <source>
        <dbReference type="ARBA" id="ARBA00004370"/>
    </source>
</evidence>
<keyword evidence="3 6" id="KW-1133">Transmembrane helix</keyword>
<evidence type="ECO:0000256" key="3">
    <source>
        <dbReference type="ARBA" id="ARBA00022989"/>
    </source>
</evidence>
<dbReference type="PANTHER" id="PTHR23017:SF3">
    <property type="entry name" value="G-PROTEIN COUPLED RECEPTORS FAMILY 1 PROFILE DOMAIN-CONTAINING PROTEIN"/>
    <property type="match status" value="1"/>
</dbReference>
<feature type="transmembrane region" description="Helical" evidence="6">
    <location>
        <begin position="88"/>
        <end position="108"/>
    </location>
</feature>
<feature type="transmembrane region" description="Helical" evidence="6">
    <location>
        <begin position="220"/>
        <end position="242"/>
    </location>
</feature>
<dbReference type="Pfam" id="PF10328">
    <property type="entry name" value="7TM_GPCR_Srx"/>
    <property type="match status" value="1"/>
</dbReference>
<feature type="transmembrane region" description="Helical" evidence="6">
    <location>
        <begin position="169"/>
        <end position="189"/>
    </location>
</feature>
<dbReference type="InterPro" id="IPR017452">
    <property type="entry name" value="GPCR_Rhodpsn_7TM"/>
</dbReference>
<keyword evidence="2 6" id="KW-0812">Transmembrane</keyword>
<feature type="region of interest" description="Disordered" evidence="5">
    <location>
        <begin position="343"/>
        <end position="362"/>
    </location>
</feature>
<feature type="transmembrane region" description="Helical" evidence="6">
    <location>
        <begin position="269"/>
        <end position="289"/>
    </location>
</feature>
<accession>A0A016UVQ3</accession>
<organism evidence="8 9">
    <name type="scientific">Ancylostoma ceylanicum</name>
    <dbReference type="NCBI Taxonomy" id="53326"/>
    <lineage>
        <taxon>Eukaryota</taxon>
        <taxon>Metazoa</taxon>
        <taxon>Ecdysozoa</taxon>
        <taxon>Nematoda</taxon>
        <taxon>Chromadorea</taxon>
        <taxon>Rhabditida</taxon>
        <taxon>Rhabditina</taxon>
        <taxon>Rhabditomorpha</taxon>
        <taxon>Strongyloidea</taxon>
        <taxon>Ancylostomatidae</taxon>
        <taxon>Ancylostomatinae</taxon>
        <taxon>Ancylostoma</taxon>
    </lineage>
</organism>
<gene>
    <name evidence="8" type="primary">Acey_s0026.g1421</name>
    <name evidence="8" type="ORF">Y032_0026g1421</name>
</gene>